<keyword evidence="2" id="KW-1185">Reference proteome</keyword>
<evidence type="ECO:0000313" key="2">
    <source>
        <dbReference type="Proteomes" id="UP000308600"/>
    </source>
</evidence>
<dbReference type="Proteomes" id="UP000308600">
    <property type="component" value="Unassembled WGS sequence"/>
</dbReference>
<dbReference type="EMBL" id="ML208588">
    <property type="protein sequence ID" value="TFK62341.1"/>
    <property type="molecule type" value="Genomic_DNA"/>
</dbReference>
<accession>A0ACD3A9Q2</accession>
<gene>
    <name evidence="1" type="ORF">BDN72DRAFT_777177</name>
</gene>
<sequence length="516" mass="55815">MSLIGNGGVGASRSGSSTGHLAPLNPFSSSASTSSHNNNTNPNSSTPDISLAVNYFPSKFSAALLDSSSSTRRRKPRSTKSGGGGGGDKMDFMDVPLPKQGGGVDAFRANSDRIPGMLDEDEDAEEEQANLSLWTGGKTKRQMKPGKRQRWNKFKWTLLFANIVLTVYTLAGLVLCLLTWFNVFEHADVLRVANRPELIISTIATSFGLFTSLLGYAGILLNNRRFLATYTFLTWLTFAFLVIPGYIACRRREYNLEGKLNLQWSRDFGTDGRARIQNELDCCGYFSPFVEATVTQTCYSRSTLPGCKLRFLKFERKVLMRWYEVVFGVVPIHVGVMVVALLCSNHVTYRFGKGMMPKRYRLSMNSMAVIMENYASQLAERYGTDFASDVMARSQSNLHLDMSNNPFTHYISNHSVSTIQSQSGPAQVYGNGGGGGHGQSHGYGDAHGKGNGNGSGFSYGGGGGSGGGRGGGKGQTHTPTSSFGSGGVDSPTALTHASSRKPAPGFQMRVDATTMQ</sequence>
<protein>
    <submittedName>
        <fullName evidence="1">Uncharacterized protein</fullName>
    </submittedName>
</protein>
<proteinExistence type="predicted"/>
<evidence type="ECO:0000313" key="1">
    <source>
        <dbReference type="EMBL" id="TFK62341.1"/>
    </source>
</evidence>
<organism evidence="1 2">
    <name type="scientific">Pluteus cervinus</name>
    <dbReference type="NCBI Taxonomy" id="181527"/>
    <lineage>
        <taxon>Eukaryota</taxon>
        <taxon>Fungi</taxon>
        <taxon>Dikarya</taxon>
        <taxon>Basidiomycota</taxon>
        <taxon>Agaricomycotina</taxon>
        <taxon>Agaricomycetes</taxon>
        <taxon>Agaricomycetidae</taxon>
        <taxon>Agaricales</taxon>
        <taxon>Pluteineae</taxon>
        <taxon>Pluteaceae</taxon>
        <taxon>Pluteus</taxon>
    </lineage>
</organism>
<reference evidence="1 2" key="1">
    <citation type="journal article" date="2019" name="Nat. Ecol. Evol.">
        <title>Megaphylogeny resolves global patterns of mushroom evolution.</title>
        <authorList>
            <person name="Varga T."/>
            <person name="Krizsan K."/>
            <person name="Foldi C."/>
            <person name="Dima B."/>
            <person name="Sanchez-Garcia M."/>
            <person name="Sanchez-Ramirez S."/>
            <person name="Szollosi G.J."/>
            <person name="Szarkandi J.G."/>
            <person name="Papp V."/>
            <person name="Albert L."/>
            <person name="Andreopoulos W."/>
            <person name="Angelini C."/>
            <person name="Antonin V."/>
            <person name="Barry K.W."/>
            <person name="Bougher N.L."/>
            <person name="Buchanan P."/>
            <person name="Buyck B."/>
            <person name="Bense V."/>
            <person name="Catcheside P."/>
            <person name="Chovatia M."/>
            <person name="Cooper J."/>
            <person name="Damon W."/>
            <person name="Desjardin D."/>
            <person name="Finy P."/>
            <person name="Geml J."/>
            <person name="Haridas S."/>
            <person name="Hughes K."/>
            <person name="Justo A."/>
            <person name="Karasinski D."/>
            <person name="Kautmanova I."/>
            <person name="Kiss B."/>
            <person name="Kocsube S."/>
            <person name="Kotiranta H."/>
            <person name="LaButti K.M."/>
            <person name="Lechner B.E."/>
            <person name="Liimatainen K."/>
            <person name="Lipzen A."/>
            <person name="Lukacs Z."/>
            <person name="Mihaltcheva S."/>
            <person name="Morgado L.N."/>
            <person name="Niskanen T."/>
            <person name="Noordeloos M.E."/>
            <person name="Ohm R.A."/>
            <person name="Ortiz-Santana B."/>
            <person name="Ovrebo C."/>
            <person name="Racz N."/>
            <person name="Riley R."/>
            <person name="Savchenko A."/>
            <person name="Shiryaev A."/>
            <person name="Soop K."/>
            <person name="Spirin V."/>
            <person name="Szebenyi C."/>
            <person name="Tomsovsky M."/>
            <person name="Tulloss R.E."/>
            <person name="Uehling J."/>
            <person name="Grigoriev I.V."/>
            <person name="Vagvolgyi C."/>
            <person name="Papp T."/>
            <person name="Martin F.M."/>
            <person name="Miettinen O."/>
            <person name="Hibbett D.S."/>
            <person name="Nagy L.G."/>
        </authorList>
    </citation>
    <scope>NUCLEOTIDE SEQUENCE [LARGE SCALE GENOMIC DNA]</scope>
    <source>
        <strain evidence="1 2">NL-1719</strain>
    </source>
</reference>
<name>A0ACD3A9Q2_9AGAR</name>